<reference evidence="9" key="1">
    <citation type="journal article" date="2014" name="Front. Microbiol.">
        <title>High frequency of phylogenetically diverse reductive dehalogenase-homologous genes in deep subseafloor sedimentary metagenomes.</title>
        <authorList>
            <person name="Kawai M."/>
            <person name="Futagami T."/>
            <person name="Toyoda A."/>
            <person name="Takaki Y."/>
            <person name="Nishi S."/>
            <person name="Hori S."/>
            <person name="Arai W."/>
            <person name="Tsubouchi T."/>
            <person name="Morono Y."/>
            <person name="Uchiyama I."/>
            <person name="Ito T."/>
            <person name="Fujiyama A."/>
            <person name="Inagaki F."/>
            <person name="Takami H."/>
        </authorList>
    </citation>
    <scope>NUCLEOTIDE SEQUENCE</scope>
    <source>
        <strain evidence="9">Expedition CK06-06</strain>
    </source>
</reference>
<dbReference type="Pfam" id="PF02665">
    <property type="entry name" value="Nitrate_red_gam"/>
    <property type="match status" value="1"/>
</dbReference>
<keyword evidence="2" id="KW-1003">Cell membrane</keyword>
<evidence type="ECO:0000256" key="1">
    <source>
        <dbReference type="ARBA" id="ARBA00004651"/>
    </source>
</evidence>
<evidence type="ECO:0000313" key="9">
    <source>
        <dbReference type="EMBL" id="GAG62433.1"/>
    </source>
</evidence>
<feature type="domain" description="NarG-like" evidence="8">
    <location>
        <begin position="116"/>
        <end position="238"/>
    </location>
</feature>
<dbReference type="InterPro" id="IPR023234">
    <property type="entry name" value="NarG-like_domain"/>
</dbReference>
<evidence type="ECO:0000259" key="8">
    <source>
        <dbReference type="Pfam" id="PF02665"/>
    </source>
</evidence>
<protein>
    <recommendedName>
        <fullName evidence="8">NarG-like domain-containing protein</fullName>
    </recommendedName>
</protein>
<comment type="caution">
    <text evidence="9">The sequence shown here is derived from an EMBL/GenBank/DDBJ whole genome shotgun (WGS) entry which is preliminary data.</text>
</comment>
<dbReference type="AlphaFoldDB" id="X0ZPV2"/>
<keyword evidence="3 7" id="KW-0812">Transmembrane</keyword>
<gene>
    <name evidence="9" type="ORF">S01H4_07530</name>
</gene>
<keyword evidence="4 7" id="KW-1133">Transmembrane helix</keyword>
<evidence type="ECO:0000256" key="3">
    <source>
        <dbReference type="ARBA" id="ARBA00022692"/>
    </source>
</evidence>
<evidence type="ECO:0000256" key="7">
    <source>
        <dbReference type="SAM" id="Phobius"/>
    </source>
</evidence>
<dbReference type="InterPro" id="IPR036197">
    <property type="entry name" value="NarG-like_sf"/>
</dbReference>
<name>X0ZPV2_9ZZZZ</name>
<feature type="transmembrane region" description="Helical" evidence="7">
    <location>
        <begin position="73"/>
        <end position="94"/>
    </location>
</feature>
<evidence type="ECO:0000256" key="5">
    <source>
        <dbReference type="ARBA" id="ARBA00023002"/>
    </source>
</evidence>
<evidence type="ECO:0000256" key="6">
    <source>
        <dbReference type="ARBA" id="ARBA00023136"/>
    </source>
</evidence>
<proteinExistence type="predicted"/>
<evidence type="ECO:0000256" key="4">
    <source>
        <dbReference type="ARBA" id="ARBA00022989"/>
    </source>
</evidence>
<dbReference type="SUPFAM" id="SSF103501">
    <property type="entry name" value="Respiratory nitrate reductase 1 gamma chain"/>
    <property type="match status" value="1"/>
</dbReference>
<evidence type="ECO:0000256" key="2">
    <source>
        <dbReference type="ARBA" id="ARBA00022475"/>
    </source>
</evidence>
<feature type="transmembrane region" description="Helical" evidence="7">
    <location>
        <begin position="5"/>
        <end position="24"/>
    </location>
</feature>
<organism evidence="9">
    <name type="scientific">marine sediment metagenome</name>
    <dbReference type="NCBI Taxonomy" id="412755"/>
    <lineage>
        <taxon>unclassified sequences</taxon>
        <taxon>metagenomes</taxon>
        <taxon>ecological metagenomes</taxon>
    </lineage>
</organism>
<keyword evidence="5" id="KW-0560">Oxidoreductase</keyword>
<sequence>MIKVFYVLAAAAIIIFVLGFWGKIRIWSKGMDADQELKGMGPIRLIWLSIIKFFSSDCMFAKRVFPRSVIRGLMLMGIMWGFTILFLGTAGRTLNYYIVQFLEGGIWLLFSLILDLAGFLLLVGTGFGLYRKYIGKPERMVKSSQDGILLGLLFLVVISGFFVEGIRIAALNPPAADWSPVGFACGVMIKKLVGAEALKPLYIGVWTIHFLFAFSFIAYIPFSKYEHIFAAQISTYLFEDKWKKKEIPRDWVFQEEIAQRRQARQNPANQRHQSKTT</sequence>
<dbReference type="GO" id="GO:0016491">
    <property type="term" value="F:oxidoreductase activity"/>
    <property type="evidence" value="ECO:0007669"/>
    <property type="project" value="UniProtKB-KW"/>
</dbReference>
<feature type="transmembrane region" description="Helical" evidence="7">
    <location>
        <begin position="148"/>
        <end position="170"/>
    </location>
</feature>
<feature type="transmembrane region" description="Helical" evidence="7">
    <location>
        <begin position="201"/>
        <end position="222"/>
    </location>
</feature>
<keyword evidence="6 7" id="KW-0472">Membrane</keyword>
<dbReference type="GO" id="GO:0005886">
    <property type="term" value="C:plasma membrane"/>
    <property type="evidence" value="ECO:0007669"/>
    <property type="project" value="UniProtKB-SubCell"/>
</dbReference>
<dbReference type="Gene3D" id="1.20.950.20">
    <property type="entry name" value="Transmembrane di-heme cytochromes, Chain C"/>
    <property type="match status" value="1"/>
</dbReference>
<feature type="transmembrane region" description="Helical" evidence="7">
    <location>
        <begin position="106"/>
        <end position="127"/>
    </location>
</feature>
<comment type="subcellular location">
    <subcellularLocation>
        <location evidence="1">Cell membrane</location>
        <topology evidence="1">Multi-pass membrane protein</topology>
    </subcellularLocation>
</comment>
<accession>X0ZPV2</accession>
<dbReference type="EMBL" id="BART01002473">
    <property type="protein sequence ID" value="GAG62433.1"/>
    <property type="molecule type" value="Genomic_DNA"/>
</dbReference>